<evidence type="ECO:0000256" key="1">
    <source>
        <dbReference type="SAM" id="MobiDB-lite"/>
    </source>
</evidence>
<feature type="compositionally biased region" description="Polar residues" evidence="1">
    <location>
        <begin position="200"/>
        <end position="220"/>
    </location>
</feature>
<keyword evidence="3" id="KW-1185">Reference proteome</keyword>
<evidence type="ECO:0008006" key="4">
    <source>
        <dbReference type="Google" id="ProtNLM"/>
    </source>
</evidence>
<feature type="region of interest" description="Disordered" evidence="1">
    <location>
        <begin position="77"/>
        <end position="119"/>
    </location>
</feature>
<proteinExistence type="predicted"/>
<organism evidence="2 3">
    <name type="scientific">Tanacetum coccineum</name>
    <dbReference type="NCBI Taxonomy" id="301880"/>
    <lineage>
        <taxon>Eukaryota</taxon>
        <taxon>Viridiplantae</taxon>
        <taxon>Streptophyta</taxon>
        <taxon>Embryophyta</taxon>
        <taxon>Tracheophyta</taxon>
        <taxon>Spermatophyta</taxon>
        <taxon>Magnoliopsida</taxon>
        <taxon>eudicotyledons</taxon>
        <taxon>Gunneridae</taxon>
        <taxon>Pentapetalae</taxon>
        <taxon>asterids</taxon>
        <taxon>campanulids</taxon>
        <taxon>Asterales</taxon>
        <taxon>Asteraceae</taxon>
        <taxon>Asteroideae</taxon>
        <taxon>Anthemideae</taxon>
        <taxon>Anthemidinae</taxon>
        <taxon>Tanacetum</taxon>
    </lineage>
</organism>
<gene>
    <name evidence="2" type="ORF">Tco_0952814</name>
</gene>
<feature type="compositionally biased region" description="Low complexity" evidence="1">
    <location>
        <begin position="84"/>
        <end position="119"/>
    </location>
</feature>
<name>A0ABQ5E3H4_9ASTR</name>
<dbReference type="Proteomes" id="UP001151760">
    <property type="component" value="Unassembled WGS sequence"/>
</dbReference>
<feature type="region of interest" description="Disordered" evidence="1">
    <location>
        <begin position="200"/>
        <end position="243"/>
    </location>
</feature>
<comment type="caution">
    <text evidence="2">The sequence shown here is derived from an EMBL/GenBank/DDBJ whole genome shotgun (WGS) entry which is preliminary data.</text>
</comment>
<protein>
    <recommendedName>
        <fullName evidence="4">Reverse transcriptase domain-containing protein</fullName>
    </recommendedName>
</protein>
<accession>A0ABQ5E3H4</accession>
<dbReference type="EMBL" id="BQNB010015785">
    <property type="protein sequence ID" value="GJT44099.1"/>
    <property type="molecule type" value="Genomic_DNA"/>
</dbReference>
<reference evidence="2" key="1">
    <citation type="journal article" date="2022" name="Int. J. Mol. Sci.">
        <title>Draft Genome of Tanacetum Coccineum: Genomic Comparison of Closely Related Tanacetum-Family Plants.</title>
        <authorList>
            <person name="Yamashiro T."/>
            <person name="Shiraishi A."/>
            <person name="Nakayama K."/>
            <person name="Satake H."/>
        </authorList>
    </citation>
    <scope>NUCLEOTIDE SEQUENCE</scope>
</reference>
<evidence type="ECO:0000313" key="3">
    <source>
        <dbReference type="Proteomes" id="UP001151760"/>
    </source>
</evidence>
<reference evidence="2" key="2">
    <citation type="submission" date="2022-01" db="EMBL/GenBank/DDBJ databases">
        <authorList>
            <person name="Yamashiro T."/>
            <person name="Shiraishi A."/>
            <person name="Satake H."/>
            <person name="Nakayama K."/>
        </authorList>
    </citation>
    <scope>NUCLEOTIDE SEQUENCE</scope>
</reference>
<evidence type="ECO:0000313" key="2">
    <source>
        <dbReference type="EMBL" id="GJT44099.1"/>
    </source>
</evidence>
<sequence length="784" mass="89179">MDIRMSQLEKVISEKNVTTPATIKAVEEVCVTCGANHNFNNYPLTRNKFPVFHDNIHQFQQTAAVGNFVQRNPPNLANQMRPPGFNQPNVQNNQGNQNRYQGNNFNSNQNREGNFNQNRQNNQGAVYQAPPYQPPMNQLPVYQAPTQQIQGVSKTDFENYVKVNDAVLKNVQNQGQNLQNQMANLQVLLISSLHNIQNSASTSNSGTLLSQTEPEQNPETSMDKVQKPSSESTAQVPPPEEEDSIFIEIPKPKAKKTVNVEIQDLNSFSNSQSRVTIKTLMIIIFYKILKVLLNKIFVVQIAGGPHATFQCQPMNEEYYEQNSCYDSNSFGFDQFQLPQCTVNHPILNAQNEFLNSQNKLMEQMTSICDMDGQIMQKKEEERRIVEEQAAKEDMSIKEMRHEQQKVDYEIKEITNDLDFNEWGSEVRKKEQAYNEEQYSAARRRMLSIPFVDEDDYIPLGDIIARYTMSKAITPDLPIEEPDNSLSMGDKHLDTTLSIKNLVPIPSEFEGISDDTSDVPNCDNNHINVESNLVEYLSNHDTSIKIDPILEEFVGELAHIAPIPPRIVEAILIQMMILRVMTILLRTLNNPTPDRVFKSPSSFPIPVVDSDSFFEETDTSLSHLDNSLPEFETFSDHTEETRSGSITTYANYSLPENDSFLFEIEPDQGGLTSVVISDNSNDLLLEIPEFESFHFDPLFPRPPPEPPNVEISLVIKTDVPEINDFDEHNGDECFDQRGGEINFEANDSFTFFTWTFLPFLTYLEVSPLLSSTKNEDTIFDPDIFT</sequence>